<dbReference type="FunFam" id="1.25.40.10:FF:000552">
    <property type="entry name" value="UDP-N-acetylglucosaminyltransferase (AFU_orthologue AFUA_1G03380)"/>
    <property type="match status" value="1"/>
</dbReference>
<dbReference type="FunFam" id="3.40.50.11380:FF:000004">
    <property type="entry name" value="UDP-N-acetylglucosaminyltransferase (AFU_orthologue AFUA_1G03380)"/>
    <property type="match status" value="1"/>
</dbReference>
<dbReference type="PANTHER" id="PTHR44998">
    <property type="match status" value="1"/>
</dbReference>
<evidence type="ECO:0000256" key="5">
    <source>
        <dbReference type="ARBA" id="ARBA00022679"/>
    </source>
</evidence>
<keyword evidence="4 11" id="KW-0328">Glycosyltransferase</keyword>
<evidence type="ECO:0000256" key="1">
    <source>
        <dbReference type="ARBA" id="ARBA00004922"/>
    </source>
</evidence>
<comment type="caution">
    <text evidence="11">The sequence shown here is derived from an EMBL/GenBank/DDBJ whole genome shotgun (WGS) entry which is preliminary data.</text>
</comment>
<evidence type="ECO:0000256" key="9">
    <source>
        <dbReference type="SAM" id="MobiDB-lite"/>
    </source>
</evidence>
<dbReference type="Pfam" id="PF13844">
    <property type="entry name" value="Glyco_transf_41"/>
    <property type="match status" value="2"/>
</dbReference>
<dbReference type="EMBL" id="QGML01000262">
    <property type="protein sequence ID" value="TVY92718.1"/>
    <property type="molecule type" value="Genomic_DNA"/>
</dbReference>
<feature type="repeat" description="TPR" evidence="8">
    <location>
        <begin position="914"/>
        <end position="947"/>
    </location>
</feature>
<dbReference type="Gene3D" id="3.40.50.2000">
    <property type="entry name" value="Glycogen Phosphorylase B"/>
    <property type="match status" value="1"/>
</dbReference>
<dbReference type="Pfam" id="PF13374">
    <property type="entry name" value="TPR_10"/>
    <property type="match status" value="1"/>
</dbReference>
<accession>A0A559MID5</accession>
<evidence type="ECO:0000313" key="11">
    <source>
        <dbReference type="EMBL" id="TVY92718.1"/>
    </source>
</evidence>
<evidence type="ECO:0000313" key="12">
    <source>
        <dbReference type="Proteomes" id="UP000315522"/>
    </source>
</evidence>
<comment type="similarity">
    <text evidence="2">Belongs to the glycosyltransferase 41 family. O-GlcNAc transferase subfamily.</text>
</comment>
<evidence type="ECO:0000256" key="7">
    <source>
        <dbReference type="ARBA" id="ARBA00022803"/>
    </source>
</evidence>
<dbReference type="PANTHER" id="PTHR44998:SF1">
    <property type="entry name" value="UDP-N-ACETYLGLUCOSAMINE--PEPTIDE N-ACETYLGLUCOSAMINYLTRANSFERASE 110 KDA SUBUNIT"/>
    <property type="match status" value="1"/>
</dbReference>
<evidence type="ECO:0000256" key="3">
    <source>
        <dbReference type="ARBA" id="ARBA00011970"/>
    </source>
</evidence>
<evidence type="ECO:0000256" key="6">
    <source>
        <dbReference type="ARBA" id="ARBA00022737"/>
    </source>
</evidence>
<feature type="region of interest" description="Disordered" evidence="9">
    <location>
        <begin position="390"/>
        <end position="477"/>
    </location>
</feature>
<sequence length="1632" mass="180417">MIPQIAQHPRLSQQFGSHGFAVSPFEPLPSSRRFDQPAAPLPFRNPRGFGPSAPTQPHRTYPLDNHAPRRTGLAPGGSTEQGFGSQYNDPSEHMLRRKTPNGTLAAGYDAGTPVQWSSKAPALKHVILPFSGTSANRSDIYSPAVLNGQHSRRRSGPSGWNHPQSNQYGRVNGGNMEQRITGEMETWMHQPPVPDVSHNVWDHIGIHQPATYYPNNGTQIPTVLQPAYQACPGPTASNDGGLYGPYWPDGKFVPYRPAAFRGQGNQYSMRDSYLEGTPQNHPQTPADLLTTFRQPTTNLELDPLMRIGNPAFQFQENGTSVLGQRFGTPTQSHPLRIDSTAYLQASEGSRTPIAESVNKASNHRFKEKTLSWAHSIYVDLLAFLHQSKKDSRNSGQSTGSRTHSKTSIYPKPPRQPASYLGTSQWAGLHSGPSGSSSPRHVGSMLSPTNQTGASGDYNNWQGGGIRETRRPRISHNDGRQYMSPFQTPQYPAINALNKAKEALELLTSLCEQSGWCWIDGMLLGGCLAYGLEQYHNSLEWYSKIIAIDPKHVEAISNLAATLLCLNRREEAEQHWLQSVRLRPSYFEAVEHLIGLLCGDHRGNEAVNIIDFVERSLRLPKPEDSQDYFSETSSNADRESCGSVGTSSETMALDYDGDGENLFRSPSMRDGEDGFMQPGFGSSGFSVPGSENGRILALVHAKGNMLYALGDVNGASKAFEDAVLISAGRGLPGIQGLIRRIVNVLTLDGLATSRSDLRPLNTGDGPSPLLLTPEKALQTAKLVFAKDGDLPGLSHVPHGLAKKAAISTTSNSLLSLAKIFQDAMSNNSSSQRITRMPTGVGDILALYYLSLSLQPSPSTANNVGILLASVQQPAPHRPIVQRDAPNLPAGIVPGSGIALALAYYNYGLVLDARHAHIYTNLGSLLKDIGQLSSAITMYEKAVACDSSFDIALANLANAVKDQGRTSDAIEYYRRAVASSPDFAEAVCGLANALNSVCDWAGRGGVILDGGRHDRWHVDETGMITEARTNAIGGGWMKRVVDIVAKQLKDGSAWGRGTLQDQVLHQVLQHLEAADTGGRWAPEKRTNLHATLVAWAGHRWEGSRIVRLIERAIKRAMHRWYHDKHVKKKSLPSSCYPRPQLPGSLSVPTAPTVLPFHTFTCPLSAKDIRMISQRNALRISCSTLRAPWMPATVFSPPSPPAPHLNVGYVSSDFNNHPLAHLMQSVFGFHNPSRARAFCYATTASDNSVHRQQIEREAPVFRDASTWTADRLVQQIVQDEIHILVNLNGYTRGARNEVFAARPAPIQMSFMGFAGTLGAEWCDYILADETAIPPDTLRPSRRNLGLEDQLLDQQSHDDEDWVYSENIIFCKETFFCCDHAQSESRESQSTWEDEQSKRWKMRKELFPSLSDDAIILGNFNQLYKIEPTTFRTWLRILDKVPKAILWLLRFPDLGESNLKRTAQEWAGDSVASRIWFTDVAPKHQHISRARVCDLFLDTPECNAHTTAADVLWSSTPLLTLPRYKYKMCSRMAASILKGALPNSEEGRQAARELIAEDDDQYEEFAIELARNFSYRIQPSGHGEGIGRLGELRKILFDSRWTCALFDTRRWVSDLESAYDEAWRRWVSNEGGDIYL</sequence>
<feature type="region of interest" description="Disordered" evidence="9">
    <location>
        <begin position="1"/>
        <end position="104"/>
    </location>
</feature>
<feature type="compositionally biased region" description="Polar residues" evidence="9">
    <location>
        <begin position="393"/>
        <end position="407"/>
    </location>
</feature>
<feature type="region of interest" description="Disordered" evidence="9">
    <location>
        <begin position="148"/>
        <end position="174"/>
    </location>
</feature>
<evidence type="ECO:0000256" key="4">
    <source>
        <dbReference type="ARBA" id="ARBA00022676"/>
    </source>
</evidence>
<feature type="compositionally biased region" description="Basic and acidic residues" evidence="9">
    <location>
        <begin position="466"/>
        <end position="477"/>
    </location>
</feature>
<proteinExistence type="inferred from homology"/>
<feature type="domain" description="O-GlcNAc transferase C-terminal" evidence="10">
    <location>
        <begin position="1148"/>
        <end position="1330"/>
    </location>
</feature>
<dbReference type="SUPFAM" id="SSF48452">
    <property type="entry name" value="TPR-like"/>
    <property type="match status" value="1"/>
</dbReference>
<keyword evidence="6" id="KW-0677">Repeat</keyword>
<dbReference type="PROSITE" id="PS50005">
    <property type="entry name" value="TPR"/>
    <property type="match status" value="2"/>
</dbReference>
<feature type="compositionally biased region" description="Polar residues" evidence="9">
    <location>
        <begin position="445"/>
        <end position="460"/>
    </location>
</feature>
<dbReference type="Pfam" id="PF13181">
    <property type="entry name" value="TPR_8"/>
    <property type="match status" value="1"/>
</dbReference>
<dbReference type="SMART" id="SM00028">
    <property type="entry name" value="TPR"/>
    <property type="match status" value="5"/>
</dbReference>
<dbReference type="InterPro" id="IPR019734">
    <property type="entry name" value="TPR_rpt"/>
</dbReference>
<feature type="repeat" description="TPR" evidence="8">
    <location>
        <begin position="948"/>
        <end position="981"/>
    </location>
</feature>
<protein>
    <recommendedName>
        <fullName evidence="3">protein O-GlcNAc transferase</fullName>
        <ecNumber evidence="3">2.4.1.255</ecNumber>
    </recommendedName>
</protein>
<name>A0A559MID5_9HELO</name>
<dbReference type="InterPro" id="IPR029489">
    <property type="entry name" value="OGT/SEC/SPY_C"/>
</dbReference>
<dbReference type="Gene3D" id="1.25.40.10">
    <property type="entry name" value="Tetratricopeptide repeat domain"/>
    <property type="match status" value="3"/>
</dbReference>
<feature type="compositionally biased region" description="Polar residues" evidence="9">
    <location>
        <begin position="78"/>
        <end position="89"/>
    </location>
</feature>
<dbReference type="Gene3D" id="3.40.50.11380">
    <property type="match status" value="1"/>
</dbReference>
<feature type="region of interest" description="Disordered" evidence="9">
    <location>
        <begin position="622"/>
        <end position="648"/>
    </location>
</feature>
<dbReference type="FunFam" id="3.40.50.2000:FF:000110">
    <property type="entry name" value="UDP-N-acetylglucosaminyltransferase protein"/>
    <property type="match status" value="1"/>
</dbReference>
<dbReference type="GO" id="GO:0006493">
    <property type="term" value="P:protein O-linked glycosylation"/>
    <property type="evidence" value="ECO:0007669"/>
    <property type="project" value="TreeGrafter"/>
</dbReference>
<comment type="pathway">
    <text evidence="1">Protein modification; protein glycosylation.</text>
</comment>
<keyword evidence="7 8" id="KW-0802">TPR repeat</keyword>
<dbReference type="GO" id="GO:0097363">
    <property type="term" value="F:protein O-acetylglucosaminyltransferase activity"/>
    <property type="evidence" value="ECO:0007669"/>
    <property type="project" value="UniProtKB-EC"/>
</dbReference>
<dbReference type="EC" id="2.4.1.255" evidence="3"/>
<dbReference type="Proteomes" id="UP000315522">
    <property type="component" value="Unassembled WGS sequence"/>
</dbReference>
<feature type="domain" description="O-GlcNAc transferase C-terminal" evidence="10">
    <location>
        <begin position="1405"/>
        <end position="1610"/>
    </location>
</feature>
<gene>
    <name evidence="11" type="primary">SEC</name>
    <name evidence="11" type="ORF">LAWI1_G000905</name>
</gene>
<dbReference type="InterPro" id="IPR011990">
    <property type="entry name" value="TPR-like_helical_dom_sf"/>
</dbReference>
<keyword evidence="5 11" id="KW-0808">Transferase</keyword>
<keyword evidence="12" id="KW-1185">Reference proteome</keyword>
<dbReference type="Pfam" id="PF13176">
    <property type="entry name" value="TPR_7"/>
    <property type="match status" value="1"/>
</dbReference>
<evidence type="ECO:0000259" key="10">
    <source>
        <dbReference type="Pfam" id="PF13844"/>
    </source>
</evidence>
<evidence type="ECO:0000256" key="8">
    <source>
        <dbReference type="PROSITE-ProRule" id="PRU00339"/>
    </source>
</evidence>
<organism evidence="11 12">
    <name type="scientific">Lachnellula willkommii</name>
    <dbReference type="NCBI Taxonomy" id="215461"/>
    <lineage>
        <taxon>Eukaryota</taxon>
        <taxon>Fungi</taxon>
        <taxon>Dikarya</taxon>
        <taxon>Ascomycota</taxon>
        <taxon>Pezizomycotina</taxon>
        <taxon>Leotiomycetes</taxon>
        <taxon>Helotiales</taxon>
        <taxon>Lachnaceae</taxon>
        <taxon>Lachnellula</taxon>
    </lineage>
</organism>
<reference evidence="11 12" key="1">
    <citation type="submission" date="2018-05" db="EMBL/GenBank/DDBJ databases">
        <title>Genome sequencing and assembly of the regulated plant pathogen Lachnellula willkommii and related sister species for the development of diagnostic species identification markers.</title>
        <authorList>
            <person name="Giroux E."/>
            <person name="Bilodeau G."/>
        </authorList>
    </citation>
    <scope>NUCLEOTIDE SEQUENCE [LARGE SCALE GENOMIC DNA]</scope>
    <source>
        <strain evidence="11 12">CBS 172.35</strain>
    </source>
</reference>
<evidence type="ECO:0000256" key="2">
    <source>
        <dbReference type="ARBA" id="ARBA00005386"/>
    </source>
</evidence>